<dbReference type="SUPFAM" id="SSF51905">
    <property type="entry name" value="FAD/NAD(P)-binding domain"/>
    <property type="match status" value="1"/>
</dbReference>
<dbReference type="EMBL" id="MCIB01000038">
    <property type="protein sequence ID" value="RKD29145.1"/>
    <property type="molecule type" value="Genomic_DNA"/>
</dbReference>
<keyword evidence="3" id="KW-1185">Reference proteome</keyword>
<dbReference type="PANTHER" id="PTHR10742:SF410">
    <property type="entry name" value="LYSINE-SPECIFIC HISTONE DEMETHYLASE 2"/>
    <property type="match status" value="1"/>
</dbReference>
<sequence>MSENYMPPQPNNPTKEERYKLIKYALKENNRLEDLQNIIKLMSPPPDVTSVLPPGKCKGVKVAIIGAGEAGLSAAFELRKLGFNITVFEALENKIGGRVYTYYFTEDLYGELGPMRIPVSHEATWHYINLFNLDTRPFIQTNPNTYIYVQNTRVMNDGNEIMKYIYPKFKLTPIEGTIPFDEYLECIYSKRLLKIPKSVRKELLQIKKVYDPQIVYLDTLNVRNVCQLLGLSEGAINLIQSVASFDSAFFYYAFTELLKDEYAVNFSFLYEIVGGLIKLPLAFYKSLVNPYPKEYSIPNNLLGKIVFKQGTPVEGIYQEDKDKVILKYNNKYLNKPSFEKFDFVICAIPFSSLRNVDIYPGFSNRKMQAIREVNYATSQRTLFLCKKRFWEEGPPNKRIIGGGSYTDLPITTIWYPSDHGKCYDLNTFKRKYKKGCSPYEPGVLLASYNFNLDAIRLGNLDEERRFEEIKRQVELVHGLPKYYLDDIVIDYKSINWNDLQWFLGAVCFFQPEQKRVFSYAMTKPEYNLRVFFAGEHISVHHGWQQGALESGMKAAYDLAKVCKKVFYFK</sequence>
<evidence type="ECO:0000313" key="2">
    <source>
        <dbReference type="EMBL" id="RKD29145.1"/>
    </source>
</evidence>
<organism evidence="2 3">
    <name type="scientific">Thermohalobacter berrensis</name>
    <dbReference type="NCBI Taxonomy" id="99594"/>
    <lineage>
        <taxon>Bacteria</taxon>
        <taxon>Bacillati</taxon>
        <taxon>Bacillota</taxon>
        <taxon>Tissierellia</taxon>
        <taxon>Tissierellales</taxon>
        <taxon>Thermohalobacteraceae</taxon>
        <taxon>Thermohalobacter</taxon>
    </lineage>
</organism>
<dbReference type="InterPro" id="IPR036188">
    <property type="entry name" value="FAD/NAD-bd_sf"/>
</dbReference>
<evidence type="ECO:0000313" key="3">
    <source>
        <dbReference type="Proteomes" id="UP000284177"/>
    </source>
</evidence>
<dbReference type="Gene3D" id="3.90.660.10">
    <property type="match status" value="1"/>
</dbReference>
<dbReference type="GO" id="GO:0016491">
    <property type="term" value="F:oxidoreductase activity"/>
    <property type="evidence" value="ECO:0007669"/>
    <property type="project" value="InterPro"/>
</dbReference>
<proteinExistence type="predicted"/>
<reference evidence="2 3" key="1">
    <citation type="submission" date="2016-08" db="EMBL/GenBank/DDBJ databases">
        <title>Novel Firmicutes and Novel Genomes.</title>
        <authorList>
            <person name="Poppleton D.I."/>
            <person name="Gribaldo S."/>
        </authorList>
    </citation>
    <scope>NUCLEOTIDE SEQUENCE [LARGE SCALE GENOMIC DNA]</scope>
    <source>
        <strain evidence="2 3">CTT3</strain>
    </source>
</reference>
<name>A0A419SVA9_9FIRM</name>
<dbReference type="Gene3D" id="1.20.1440.240">
    <property type="match status" value="1"/>
</dbReference>
<dbReference type="OrthoDB" id="25353at2"/>
<accession>A0A419SVA9</accession>
<dbReference type="InterPro" id="IPR002937">
    <property type="entry name" value="Amino_oxidase"/>
</dbReference>
<dbReference type="Pfam" id="PF01593">
    <property type="entry name" value="Amino_oxidase"/>
    <property type="match status" value="1"/>
</dbReference>
<dbReference type="AlphaFoldDB" id="A0A419SVA9"/>
<protein>
    <submittedName>
        <fullName evidence="2">Amine oxidase</fullName>
    </submittedName>
</protein>
<feature type="domain" description="Amine oxidase" evidence="1">
    <location>
        <begin position="70"/>
        <end position="558"/>
    </location>
</feature>
<dbReference type="PANTHER" id="PTHR10742">
    <property type="entry name" value="FLAVIN MONOAMINE OXIDASE"/>
    <property type="match status" value="1"/>
</dbReference>
<gene>
    <name evidence="2" type="ORF">BET03_06260</name>
</gene>
<dbReference type="Proteomes" id="UP000284177">
    <property type="component" value="Unassembled WGS sequence"/>
</dbReference>
<evidence type="ECO:0000259" key="1">
    <source>
        <dbReference type="Pfam" id="PF01593"/>
    </source>
</evidence>
<dbReference type="SUPFAM" id="SSF54373">
    <property type="entry name" value="FAD-linked reductases, C-terminal domain"/>
    <property type="match status" value="1"/>
</dbReference>
<comment type="caution">
    <text evidence="2">The sequence shown here is derived from an EMBL/GenBank/DDBJ whole genome shotgun (WGS) entry which is preliminary data.</text>
</comment>
<dbReference type="InterPro" id="IPR050281">
    <property type="entry name" value="Flavin_monoamine_oxidase"/>
</dbReference>
<dbReference type="Gene3D" id="3.50.50.60">
    <property type="entry name" value="FAD/NAD(P)-binding domain"/>
    <property type="match status" value="1"/>
</dbReference>
<dbReference type="RefSeq" id="WP_120170607.1">
    <property type="nucleotide sequence ID" value="NZ_MCIB01000038.1"/>
</dbReference>